<keyword evidence="5" id="KW-1185">Reference proteome</keyword>
<feature type="domain" description="Response regulatory" evidence="3">
    <location>
        <begin position="2"/>
        <end position="125"/>
    </location>
</feature>
<evidence type="ECO:0000259" key="3">
    <source>
        <dbReference type="PROSITE" id="PS50110"/>
    </source>
</evidence>
<dbReference type="HOGENOM" id="CLU_1615963_0_0_7"/>
<comment type="caution">
    <text evidence="4">The sequence shown here is derived from an EMBL/GenBank/DDBJ whole genome shotgun (WGS) entry which is preliminary data.</text>
</comment>
<feature type="compositionally biased region" description="Pro residues" evidence="2">
    <location>
        <begin position="124"/>
        <end position="141"/>
    </location>
</feature>
<dbReference type="AlphaFoldDB" id="W4LHB0"/>
<protein>
    <recommendedName>
        <fullName evidence="3">Response regulatory domain-containing protein</fullName>
    </recommendedName>
</protein>
<dbReference type="Proteomes" id="UP000019141">
    <property type="component" value="Unassembled WGS sequence"/>
</dbReference>
<evidence type="ECO:0000313" key="5">
    <source>
        <dbReference type="Proteomes" id="UP000019141"/>
    </source>
</evidence>
<gene>
    <name evidence="4" type="ORF">ETSY1_22430</name>
</gene>
<dbReference type="EMBL" id="AZHW01000657">
    <property type="protein sequence ID" value="ETW97493.1"/>
    <property type="molecule type" value="Genomic_DNA"/>
</dbReference>
<evidence type="ECO:0000256" key="1">
    <source>
        <dbReference type="PROSITE-ProRule" id="PRU00169"/>
    </source>
</evidence>
<feature type="modified residue" description="4-aspartylphosphate" evidence="1">
    <location>
        <position position="54"/>
    </location>
</feature>
<name>W4LHB0_ENTF1</name>
<dbReference type="Gene3D" id="3.40.50.2300">
    <property type="match status" value="1"/>
</dbReference>
<organism evidence="4 5">
    <name type="scientific">Entotheonella factor</name>
    <dbReference type="NCBI Taxonomy" id="1429438"/>
    <lineage>
        <taxon>Bacteria</taxon>
        <taxon>Pseudomonadati</taxon>
        <taxon>Nitrospinota/Tectimicrobiota group</taxon>
        <taxon>Candidatus Tectimicrobiota</taxon>
        <taxon>Candidatus Entotheonellia</taxon>
        <taxon>Candidatus Entotheonellales</taxon>
        <taxon>Candidatus Entotheonellaceae</taxon>
        <taxon>Candidatus Entotheonella</taxon>
    </lineage>
</organism>
<reference evidence="4 5" key="1">
    <citation type="journal article" date="2014" name="Nature">
        <title>An environmental bacterial taxon with a large and distinct metabolic repertoire.</title>
        <authorList>
            <person name="Wilson M.C."/>
            <person name="Mori T."/>
            <person name="Ruckert C."/>
            <person name="Uria A.R."/>
            <person name="Helf M.J."/>
            <person name="Takada K."/>
            <person name="Gernert C."/>
            <person name="Steffens U.A."/>
            <person name="Heycke N."/>
            <person name="Schmitt S."/>
            <person name="Rinke C."/>
            <person name="Helfrich E.J."/>
            <person name="Brachmann A.O."/>
            <person name="Gurgui C."/>
            <person name="Wakimoto T."/>
            <person name="Kracht M."/>
            <person name="Crusemann M."/>
            <person name="Hentschel U."/>
            <person name="Abe I."/>
            <person name="Matsunaga S."/>
            <person name="Kalinowski J."/>
            <person name="Takeyama H."/>
            <person name="Piel J."/>
        </authorList>
    </citation>
    <scope>NUCLEOTIDE SEQUENCE [LARGE SCALE GENOMIC DNA]</scope>
    <source>
        <strain evidence="5">TSY1</strain>
    </source>
</reference>
<feature type="region of interest" description="Disordered" evidence="2">
    <location>
        <begin position="122"/>
        <end position="152"/>
    </location>
</feature>
<evidence type="ECO:0000256" key="2">
    <source>
        <dbReference type="SAM" id="MobiDB-lite"/>
    </source>
</evidence>
<keyword evidence="1" id="KW-0597">Phosphoprotein</keyword>
<dbReference type="InterPro" id="IPR011006">
    <property type="entry name" value="CheY-like_superfamily"/>
</dbReference>
<dbReference type="InterPro" id="IPR001789">
    <property type="entry name" value="Sig_transdc_resp-reg_receiver"/>
</dbReference>
<dbReference type="SUPFAM" id="SSF52172">
    <property type="entry name" value="CheY-like"/>
    <property type="match status" value="1"/>
</dbReference>
<dbReference type="PROSITE" id="PS50110">
    <property type="entry name" value="RESPONSE_REGULATORY"/>
    <property type="match status" value="1"/>
</dbReference>
<accession>W4LHB0</accession>
<proteinExistence type="predicted"/>
<sequence>MSILIISRDWTIQNVVEQVGMACGYPSLVASTVQEAERKLAELGHERFTLIVIDSNILGDGGADLQLQVRYLLQTWPGRYPRLPIVFLGSALQKYAILAAHPALVSFVTTPFSPHDLMQTIQPLLPPGDPPPSMPPNPPGSPGQSPSSCFMCGPPPGASPPCGL</sequence>
<dbReference type="GO" id="GO:0000160">
    <property type="term" value="P:phosphorelay signal transduction system"/>
    <property type="evidence" value="ECO:0007669"/>
    <property type="project" value="InterPro"/>
</dbReference>
<evidence type="ECO:0000313" key="4">
    <source>
        <dbReference type="EMBL" id="ETW97493.1"/>
    </source>
</evidence>